<gene>
    <name evidence="1" type="ORF">STRTUCAR8_05718</name>
</gene>
<dbReference type="AlphaFoldDB" id="L7EYR7"/>
<protein>
    <submittedName>
        <fullName evidence="1">Uncharacterized protein</fullName>
    </submittedName>
</protein>
<name>L7EYR7_STRT8</name>
<evidence type="ECO:0000313" key="1">
    <source>
        <dbReference type="EMBL" id="ELP63876.1"/>
    </source>
</evidence>
<reference evidence="1 2" key="1">
    <citation type="journal article" date="2011" name="Plasmid">
        <title>Streptomyces turgidiscabies Car8 contains a modular pathogenicity island that shares virulence genes with other actinobacterial plant pathogens.</title>
        <authorList>
            <person name="Huguet-Tapia J.C."/>
            <person name="Badger J.H."/>
            <person name="Loria R."/>
            <person name="Pettis G.S."/>
        </authorList>
    </citation>
    <scope>NUCLEOTIDE SEQUENCE [LARGE SCALE GENOMIC DNA]</scope>
    <source>
        <strain evidence="1 2">Car8</strain>
    </source>
</reference>
<evidence type="ECO:0000313" key="2">
    <source>
        <dbReference type="Proteomes" id="UP000010931"/>
    </source>
</evidence>
<comment type="caution">
    <text evidence="1">The sequence shown here is derived from an EMBL/GenBank/DDBJ whole genome shotgun (WGS) entry which is preliminary data.</text>
</comment>
<dbReference type="EMBL" id="AEJB01000495">
    <property type="protein sequence ID" value="ELP63876.1"/>
    <property type="molecule type" value="Genomic_DNA"/>
</dbReference>
<dbReference type="Proteomes" id="UP000010931">
    <property type="component" value="Unassembled WGS sequence"/>
</dbReference>
<proteinExistence type="predicted"/>
<organism evidence="1 2">
    <name type="scientific">Streptomyces turgidiscabies (strain Car8)</name>
    <dbReference type="NCBI Taxonomy" id="698760"/>
    <lineage>
        <taxon>Bacteria</taxon>
        <taxon>Bacillati</taxon>
        <taxon>Actinomycetota</taxon>
        <taxon>Actinomycetes</taxon>
        <taxon>Kitasatosporales</taxon>
        <taxon>Streptomycetaceae</taxon>
        <taxon>Streptomyces</taxon>
    </lineage>
</organism>
<accession>L7EYR7</accession>
<sequence>MAFCLSDMTHIRPKPVILAEDTRGPPDPAEGPSAAWTVVHAWSTRTDQQRDRAAPR</sequence>
<keyword evidence="2" id="KW-1185">Reference proteome</keyword>